<proteinExistence type="predicted"/>
<organism evidence="1 2">
    <name type="scientific">Peronosclerospora sorghi</name>
    <dbReference type="NCBI Taxonomy" id="230839"/>
    <lineage>
        <taxon>Eukaryota</taxon>
        <taxon>Sar</taxon>
        <taxon>Stramenopiles</taxon>
        <taxon>Oomycota</taxon>
        <taxon>Peronosporomycetes</taxon>
        <taxon>Peronosporales</taxon>
        <taxon>Peronosporaceae</taxon>
        <taxon>Peronosclerospora</taxon>
    </lineage>
</organism>
<evidence type="ECO:0000313" key="2">
    <source>
        <dbReference type="Proteomes" id="UP001163321"/>
    </source>
</evidence>
<dbReference type="EMBL" id="CM047587">
    <property type="protein sequence ID" value="KAI9907394.1"/>
    <property type="molecule type" value="Genomic_DNA"/>
</dbReference>
<gene>
    <name evidence="1" type="ORF">PsorP6_003621</name>
</gene>
<dbReference type="Proteomes" id="UP001163321">
    <property type="component" value="Chromosome 8"/>
</dbReference>
<keyword evidence="2" id="KW-1185">Reference proteome</keyword>
<reference evidence="1 2" key="1">
    <citation type="journal article" date="2022" name="bioRxiv">
        <title>The genome of the oomycete Peronosclerospora sorghi, a cosmopolitan pathogen of maize and sorghum, is inflated with dispersed pseudogenes.</title>
        <authorList>
            <person name="Fletcher K."/>
            <person name="Martin F."/>
            <person name="Isakeit T."/>
            <person name="Cavanaugh K."/>
            <person name="Magill C."/>
            <person name="Michelmore R."/>
        </authorList>
    </citation>
    <scope>NUCLEOTIDE SEQUENCE [LARGE SCALE GENOMIC DNA]</scope>
    <source>
        <strain evidence="1">P6</strain>
    </source>
</reference>
<accession>A0ACC0VLM6</accession>
<evidence type="ECO:0000313" key="1">
    <source>
        <dbReference type="EMBL" id="KAI9907394.1"/>
    </source>
</evidence>
<name>A0ACC0VLM6_9STRA</name>
<sequence>MRWFESVKAQLNADELSALGDVSHISLADARQFEMFCRVYSFCMEKINFYLNTCVFPKDTQQYPHRLSRTAWNLAAGKSNIGFSGTNDTHRLLPLSVTQEKQKKPTIVCTNGKMKGARIQLALY</sequence>
<protein>
    <submittedName>
        <fullName evidence="1">Uncharacterized protein</fullName>
    </submittedName>
</protein>
<comment type="caution">
    <text evidence="1">The sequence shown here is derived from an EMBL/GenBank/DDBJ whole genome shotgun (WGS) entry which is preliminary data.</text>
</comment>